<evidence type="ECO:0000313" key="3">
    <source>
        <dbReference type="EMBL" id="CUA77524.1"/>
    </source>
</evidence>
<keyword evidence="4" id="KW-1185">Reference proteome</keyword>
<feature type="region of interest" description="Disordered" evidence="1">
    <location>
        <begin position="1"/>
        <end position="114"/>
    </location>
</feature>
<name>A0A0K6GGP3_9AGAM</name>
<evidence type="ECO:0000313" key="4">
    <source>
        <dbReference type="Proteomes" id="UP000044841"/>
    </source>
</evidence>
<gene>
    <name evidence="2" type="ORF">RDB_LOCUS36680</name>
    <name evidence="3" type="ORF">RSOLAG22IIIB_02539</name>
</gene>
<organism evidence="3 4">
    <name type="scientific">Rhizoctonia solani</name>
    <dbReference type="NCBI Taxonomy" id="456999"/>
    <lineage>
        <taxon>Eukaryota</taxon>
        <taxon>Fungi</taxon>
        <taxon>Dikarya</taxon>
        <taxon>Basidiomycota</taxon>
        <taxon>Agaricomycotina</taxon>
        <taxon>Agaricomycetes</taxon>
        <taxon>Cantharellales</taxon>
        <taxon>Ceratobasidiaceae</taxon>
        <taxon>Rhizoctonia</taxon>
    </lineage>
</organism>
<evidence type="ECO:0000256" key="1">
    <source>
        <dbReference type="SAM" id="MobiDB-lite"/>
    </source>
</evidence>
<dbReference type="Proteomes" id="UP000044841">
    <property type="component" value="Unassembled WGS sequence"/>
</dbReference>
<reference evidence="2" key="2">
    <citation type="submission" date="2021-01" db="EMBL/GenBank/DDBJ databases">
        <authorList>
            <person name="Kaushik A."/>
        </authorList>
    </citation>
    <scope>NUCLEOTIDE SEQUENCE</scope>
    <source>
        <strain evidence="2">AG2-2IIIB</strain>
    </source>
</reference>
<dbReference type="EMBL" id="CYGV01001844">
    <property type="protein sequence ID" value="CUA77524.1"/>
    <property type="molecule type" value="Genomic_DNA"/>
</dbReference>
<dbReference type="EMBL" id="CAJMWT010001434">
    <property type="protein sequence ID" value="CAE6401427.1"/>
    <property type="molecule type" value="Genomic_DNA"/>
</dbReference>
<dbReference type="Proteomes" id="UP000663843">
    <property type="component" value="Unassembled WGS sequence"/>
</dbReference>
<feature type="compositionally biased region" description="Low complexity" evidence="1">
    <location>
        <begin position="28"/>
        <end position="41"/>
    </location>
</feature>
<sequence>MAPTFTIYQDPPVVSQPPVSSKLPLTQPSSARSSNRPASCSTSLLARDVDKENVDPASGKGRATTTKSKNKKSLSSKNKDMPSKSSSKVPKVSRSAAPGPAKSGKAARISPYPDPAMPSFMSELSFNLTGSVEQPTPCLITGFSASSLCDFAEPDFDLQSDFVQQPSPTRAAPVVATSSLWTSLSSQTPEIDSDQKARDLTELPLADLSEAFAIGVSNGTKKSTCQNKATMPNEFTLSFLDESMSCLPPTLHTTPRFERRYALIAEFDSDVSVF</sequence>
<protein>
    <submittedName>
        <fullName evidence="3">Uncharacterized protein</fullName>
    </submittedName>
</protein>
<evidence type="ECO:0000313" key="2">
    <source>
        <dbReference type="EMBL" id="CAE6401427.1"/>
    </source>
</evidence>
<accession>A0A0K6GGP3</accession>
<feature type="compositionally biased region" description="Low complexity" evidence="1">
    <location>
        <begin position="11"/>
        <end position="21"/>
    </location>
</feature>
<feature type="compositionally biased region" description="Low complexity" evidence="1">
    <location>
        <begin position="83"/>
        <end position="107"/>
    </location>
</feature>
<dbReference type="AlphaFoldDB" id="A0A0K6GGP3"/>
<proteinExistence type="predicted"/>
<reference evidence="3 4" key="1">
    <citation type="submission" date="2015-07" db="EMBL/GenBank/DDBJ databases">
        <authorList>
            <person name="Noorani M."/>
        </authorList>
    </citation>
    <scope>NUCLEOTIDE SEQUENCE [LARGE SCALE GENOMIC DNA]</scope>
    <source>
        <strain evidence="3">BBA 69670</strain>
    </source>
</reference>